<comment type="caution">
    <text evidence="2">The sequence shown here is derived from an EMBL/GenBank/DDBJ whole genome shotgun (WGS) entry which is preliminary data.</text>
</comment>
<accession>A0A5C6X3J6</accession>
<dbReference type="EMBL" id="VOSL01000044">
    <property type="protein sequence ID" value="TXD36373.1"/>
    <property type="molecule type" value="Genomic_DNA"/>
</dbReference>
<dbReference type="RefSeq" id="WP_146974324.1">
    <property type="nucleotide sequence ID" value="NZ_VOSL01000044.1"/>
</dbReference>
<keyword evidence="1" id="KW-0732">Signal</keyword>
<feature type="signal peptide" evidence="1">
    <location>
        <begin position="1"/>
        <end position="20"/>
    </location>
</feature>
<feature type="chain" id="PRO_5023015519" description="Peptidase C-terminal archaeal/bacterial domain-containing protein" evidence="1">
    <location>
        <begin position="21"/>
        <end position="2645"/>
    </location>
</feature>
<evidence type="ECO:0000313" key="3">
    <source>
        <dbReference type="Proteomes" id="UP000321046"/>
    </source>
</evidence>
<dbReference type="OrthoDB" id="5475743at2"/>
<sequence length="2645" mass="275304">MRVCRLLVFLSVWVFLVSCGGDEPQLECSESAPCERGACTSENVCDNAPVCEQPQDCLEGFNCIDGACTDAEAGLCEGVSCARGICDPESGQCVNDVACSSLTQETACLEAHLCVEGSCVSEADFCAGLGCERGTCAIDERACVNAERCDGDDARCLAGFYCADDASCQPNVCDDDGITCARGVCDPASGECVSAEACQAQSECLDGLWCVEGSCEAPEDACRGCAGNQSCDVDGATNALICRENVLGCERSVDCLDGRVCRAGRCAPVETLSCLQDGYEPNDGTDEATDLKSAQSDGGEVRASVCAGDVDRFTYNVQGQGLIRGVAIFELRLVAEDLGAGRLDVRLLDPNGDEVTRAQSDDQGVVRLEKDVRAFELGVYSLEVRQAESAPASGLRYSLYGRFVEENTAAFCAEAETIEPGIHPGDTTDAPQGIEAGECLDASSPARAYRFVLERPGRVVLSLRSNSSAALGLVLREGCDRPDGALACALAEEVVAGETLEMTLREGVYHAIVQGETATERGAYDLTLSIEELRCTPGQSRCVGDDQAEVCLEDGTAFAPQSCEQGCSAQTGACEVREGDRCSAAIDATGGFEGAVSWRDVSPDYDPGAASCLPDNAASRSTSEADSVYRVTLGPGQAVEAWLSSNVANTSLYVMENCQQPAASCLAGADSRQAELNGRFEQSVVYVNRSAVERTVFVVADSGEAQIAEEAPLRILAGNVICEPGATRCDGDSLQVCSPSGVAYLTERSCPFGCQEATLPDELTRCAPMQNDVCKGAVALRDGSIFEALIDDYASSVGAPGCDVGLEGPGALFYADLQSEQVLDLHLDAQFEAAIEVATRCDDFAGSCAASQLNAIPGEQELRFVAPSSGRYFVRVGAQQGAAAGAFTLSATVRSPSCAPGELLGCVSPTELGFCDAFGQPQTYACVGGCDQGACAEPSGDICADARVIDVGEQVTGDFRGINALDLGTDAVGSCQLDASGAGPETIFAVDVPAGQRLDVEIASENAFTLAYLMTNCEVAASCQDGSGQGRDHTLSYVAGSSDERVFVVVDRVIGAPSSSEFELTTSLQTPGCAMGAVACIDDATLGVCDPSNFYEPYRCEGGCVDGACAEPRGDICQDAIVLSDGESATGTWVGSDSLNPTEGCDEVAGEAVGVDTLYAVDLQAGDVLRAELDTTATTALLYLVDGCAGTSSCVSAASAADDFLYHVAEEAERVYLVVDRTVASPLTQNFDLSVSVEPQVCTPGTQTCRPDGATLAYCNPYGTYDEYRCGVGCAESACTFPTGTSCWEPVPLTDGEVATGDLVGESDFDLGNDPPAACIGGGYSRATPGADRFWELSLRAGQTLTAYFESPAADATLYVLDDCRSPAGCRARSQTNGRRGELRLTAEQDETIVMALDRTSTFPSGSAPFTFYYTLETGPCAIGAPVCVGDDVLAYCDAQERRLRAIPCESGCSEGACTVPGGDICQDAILIGANTTLSGDFSGTNHIDPPEEQAGQCDVGTGGTSGVDTIYAIDLEASQVLRASLTSSAFGETLAILESCDRGANACLRFESGSNPDLEFVAPNAGRYFLVVDRTSTSSTTLTFGLEVEVLDPQCTPGQEQCSADASALERCGANGLWESYPCSGGCADARCTAPDGASCAEAIALTSGQVVSASLAGTSAITPGTGEVGQCDFGFNSGAGPEGVYTVSLSAGEVLRAELSTTLTSALLYVLDDCYDASTCLNKLADAGPGTLYFQAPESGTYTLVVDSRFASTTADYTLAVDVQSPGSCQPGSTTCADNDQNLAICNALGVYDYIGCDGGCVDGACVNPTGDRCIDMIDATAGGTFSGGWAGTVDISTPESQVGLCDFESRPPRGRDTYYRVSLQAGEVLRAKMTTTNASALLYLLESCGQIESCLFAEPNPRDNELFFVAPEAMEAVLVVDTTSSWSSSATYELTISTEVPGCTYGARQCSADAGSVEVCNAYGVWESFDCTGPCLGGFCEVPSGDICLDAIALNPGDEFSGEFIDFSAQIDPRDADCLYAQATGGAGRDAVFALDLNAGDILEASVVSPVSNLSLYLLGDCQQSVDEACVVGRTRTSRESFTIPESGTYHLVVDTPYTWSSGAFTLRTSIVSGGGICQPGQPYCQPDGQTLAFCNDRGTQIDALVTCEYGCDRGRCASPPIEELNDSCDVAMVIDQSQRVSDTLTRFSDALTLPSSSCTGINSYGNDAFYAVPLEAGEVLRASMNVTSGSAMLYLFEDCADAEASCQSASGMGTQNVVEYAADSARTVYVGVDTTFYASVFYTLDFEIGQAECVPGQNVCEDGDTLQVCDGLGRYEEQSCYFGCASGACQPPPNDSCAEAIDATEGIGFVADLGAYTPLYSPQAASSCTGSEELGPEAVFSVDAQAYERIIVAMLSDQADRSLWISQGCAIEGDAGGECVAGVRGSAAGEVQIIEFLAREAGRYYIYADAGAPAATGEFSVDIWVESPQCQAGETACVDAQTLGVCNDERSGFVDYACEGGCVEGACTSPRGDICDDRITLSSSGTTTGDLATLTNTLNLAYPSCTGFDTPGPEALFELTLQAGEGVDAVARNIEGAQADLALYVLDQCGDAESCLAGQDAFGGVDETLSFTAPESGTYILVVDSYDAETAGRFELEVSFF</sequence>
<name>A0A5C6X3J6_9DELT</name>
<gene>
    <name evidence="2" type="ORF">FRC96_09850</name>
</gene>
<dbReference type="PROSITE" id="PS51257">
    <property type="entry name" value="PROKAR_LIPOPROTEIN"/>
    <property type="match status" value="1"/>
</dbReference>
<evidence type="ECO:0000313" key="2">
    <source>
        <dbReference type="EMBL" id="TXD36373.1"/>
    </source>
</evidence>
<organism evidence="2 3">
    <name type="scientific">Lujinxingia vulgaris</name>
    <dbReference type="NCBI Taxonomy" id="2600176"/>
    <lineage>
        <taxon>Bacteria</taxon>
        <taxon>Deltaproteobacteria</taxon>
        <taxon>Bradymonadales</taxon>
        <taxon>Lujinxingiaceae</taxon>
        <taxon>Lujinxingia</taxon>
    </lineage>
</organism>
<protein>
    <recommendedName>
        <fullName evidence="4">Peptidase C-terminal archaeal/bacterial domain-containing protein</fullName>
    </recommendedName>
</protein>
<proteinExistence type="predicted"/>
<dbReference type="Proteomes" id="UP000321046">
    <property type="component" value="Unassembled WGS sequence"/>
</dbReference>
<evidence type="ECO:0000256" key="1">
    <source>
        <dbReference type="SAM" id="SignalP"/>
    </source>
</evidence>
<dbReference type="Gene3D" id="2.60.120.380">
    <property type="match status" value="4"/>
</dbReference>
<evidence type="ECO:0008006" key="4">
    <source>
        <dbReference type="Google" id="ProtNLM"/>
    </source>
</evidence>
<reference evidence="2 3" key="1">
    <citation type="submission" date="2019-08" db="EMBL/GenBank/DDBJ databases">
        <title>Bradymonadales sp. TMQ2.</title>
        <authorList>
            <person name="Liang Q."/>
        </authorList>
    </citation>
    <scope>NUCLEOTIDE SEQUENCE [LARGE SCALE GENOMIC DNA]</scope>
    <source>
        <strain evidence="2 3">TMQ2</strain>
    </source>
</reference>